<dbReference type="GO" id="GO:0051707">
    <property type="term" value="P:response to other organism"/>
    <property type="evidence" value="ECO:0007669"/>
    <property type="project" value="UniProtKB-ARBA"/>
</dbReference>
<dbReference type="SMART" id="SM00369">
    <property type="entry name" value="LRR_TYP"/>
    <property type="match status" value="8"/>
</dbReference>
<organism evidence="25 26">
    <name type="scientific">Nyssa sinensis</name>
    <dbReference type="NCBI Taxonomy" id="561372"/>
    <lineage>
        <taxon>Eukaryota</taxon>
        <taxon>Viridiplantae</taxon>
        <taxon>Streptophyta</taxon>
        <taxon>Embryophyta</taxon>
        <taxon>Tracheophyta</taxon>
        <taxon>Spermatophyta</taxon>
        <taxon>Magnoliopsida</taxon>
        <taxon>eudicotyledons</taxon>
        <taxon>Gunneridae</taxon>
        <taxon>Pentapetalae</taxon>
        <taxon>asterids</taxon>
        <taxon>Cornales</taxon>
        <taxon>Nyssaceae</taxon>
        <taxon>Nyssa</taxon>
    </lineage>
</organism>
<evidence type="ECO:0000256" key="19">
    <source>
        <dbReference type="ARBA" id="ARBA00023180"/>
    </source>
</evidence>
<dbReference type="Gene3D" id="1.10.510.10">
    <property type="entry name" value="Transferase(Phosphotransferase) domain 1"/>
    <property type="match status" value="1"/>
</dbReference>
<evidence type="ECO:0000256" key="9">
    <source>
        <dbReference type="ARBA" id="ARBA00022679"/>
    </source>
</evidence>
<dbReference type="SUPFAM" id="SSF56112">
    <property type="entry name" value="Protein kinase-like (PK-like)"/>
    <property type="match status" value="1"/>
</dbReference>
<dbReference type="Gene3D" id="3.80.10.10">
    <property type="entry name" value="Ribonuclease Inhibitor"/>
    <property type="match status" value="2"/>
</dbReference>
<feature type="domain" description="Protein kinase" evidence="24">
    <location>
        <begin position="728"/>
        <end position="1003"/>
    </location>
</feature>
<keyword evidence="6" id="KW-0723">Serine/threonine-protein kinase</keyword>
<evidence type="ECO:0000256" key="12">
    <source>
        <dbReference type="ARBA" id="ARBA00022737"/>
    </source>
</evidence>
<evidence type="ECO:0000256" key="14">
    <source>
        <dbReference type="ARBA" id="ARBA00022777"/>
    </source>
</evidence>
<dbReference type="Pfam" id="PF00069">
    <property type="entry name" value="Pkinase"/>
    <property type="match status" value="1"/>
</dbReference>
<dbReference type="FunFam" id="3.80.10.10:FF:000095">
    <property type="entry name" value="LRR receptor-like serine/threonine-protein kinase GSO1"/>
    <property type="match status" value="1"/>
</dbReference>
<dbReference type="InterPro" id="IPR003591">
    <property type="entry name" value="Leu-rich_rpt_typical-subtyp"/>
</dbReference>
<evidence type="ECO:0000256" key="1">
    <source>
        <dbReference type="ARBA" id="ARBA00004162"/>
    </source>
</evidence>
<keyword evidence="26" id="KW-1185">Reference proteome</keyword>
<keyword evidence="13 22" id="KW-0547">Nucleotide-binding</keyword>
<dbReference type="InterPro" id="IPR017441">
    <property type="entry name" value="Protein_kinase_ATP_BS"/>
</dbReference>
<dbReference type="OrthoDB" id="676979at2759"/>
<keyword evidence="10 23" id="KW-0812">Transmembrane</keyword>
<dbReference type="PANTHER" id="PTHR27008:SF499">
    <property type="entry name" value="OS06G0581500 PROTEIN"/>
    <property type="match status" value="1"/>
</dbReference>
<gene>
    <name evidence="25" type="ORF">F0562_031721</name>
</gene>
<evidence type="ECO:0000256" key="17">
    <source>
        <dbReference type="ARBA" id="ARBA00023136"/>
    </source>
</evidence>
<dbReference type="FunFam" id="3.80.10.10:FF:000288">
    <property type="entry name" value="LRR receptor-like serine/threonine-protein kinase EFR"/>
    <property type="match status" value="1"/>
</dbReference>
<keyword evidence="18" id="KW-0675">Receptor</keyword>
<dbReference type="Gene3D" id="3.30.200.20">
    <property type="entry name" value="Phosphorylase Kinase, domain 1"/>
    <property type="match status" value="1"/>
</dbReference>
<dbReference type="Pfam" id="PF13855">
    <property type="entry name" value="LRR_8"/>
    <property type="match status" value="2"/>
</dbReference>
<comment type="catalytic activity">
    <reaction evidence="20">
        <text>L-threonyl-[protein] + ATP = O-phospho-L-threonyl-[protein] + ADP + H(+)</text>
        <dbReference type="Rhea" id="RHEA:46608"/>
        <dbReference type="Rhea" id="RHEA-COMP:11060"/>
        <dbReference type="Rhea" id="RHEA-COMP:11605"/>
        <dbReference type="ChEBI" id="CHEBI:15378"/>
        <dbReference type="ChEBI" id="CHEBI:30013"/>
        <dbReference type="ChEBI" id="CHEBI:30616"/>
        <dbReference type="ChEBI" id="CHEBI:61977"/>
        <dbReference type="ChEBI" id="CHEBI:456216"/>
        <dbReference type="EC" id="2.7.11.1"/>
    </reaction>
</comment>
<evidence type="ECO:0000313" key="25">
    <source>
        <dbReference type="EMBL" id="KAA8534086.1"/>
    </source>
</evidence>
<evidence type="ECO:0000256" key="7">
    <source>
        <dbReference type="ARBA" id="ARBA00022553"/>
    </source>
</evidence>
<evidence type="ECO:0000313" key="26">
    <source>
        <dbReference type="Proteomes" id="UP000325577"/>
    </source>
</evidence>
<evidence type="ECO:0000256" key="11">
    <source>
        <dbReference type="ARBA" id="ARBA00022729"/>
    </source>
</evidence>
<dbReference type="PROSITE" id="PS00108">
    <property type="entry name" value="PROTEIN_KINASE_ST"/>
    <property type="match status" value="1"/>
</dbReference>
<evidence type="ECO:0000256" key="23">
    <source>
        <dbReference type="SAM" id="Phobius"/>
    </source>
</evidence>
<keyword evidence="8" id="KW-0433">Leucine-rich repeat</keyword>
<evidence type="ECO:0000256" key="13">
    <source>
        <dbReference type="ARBA" id="ARBA00022741"/>
    </source>
</evidence>
<comment type="catalytic activity">
    <reaction evidence="21">
        <text>L-seryl-[protein] + ATP = O-phospho-L-seryl-[protein] + ADP + H(+)</text>
        <dbReference type="Rhea" id="RHEA:17989"/>
        <dbReference type="Rhea" id="RHEA-COMP:9863"/>
        <dbReference type="Rhea" id="RHEA-COMP:11604"/>
        <dbReference type="ChEBI" id="CHEBI:15378"/>
        <dbReference type="ChEBI" id="CHEBI:29999"/>
        <dbReference type="ChEBI" id="CHEBI:30616"/>
        <dbReference type="ChEBI" id="CHEBI:83421"/>
        <dbReference type="ChEBI" id="CHEBI:456216"/>
        <dbReference type="EC" id="2.7.11.1"/>
    </reaction>
</comment>
<dbReference type="InterPro" id="IPR000719">
    <property type="entry name" value="Prot_kinase_dom"/>
</dbReference>
<sequence length="1065" mass="115795">MFNNNKFTSTQMGHSGLSSSLFWLHFNVVINVTLLCCLSLLQCGFPLTLAQPGNETDRLALLAFRAEIKDDPFGVISSWNGSVHFCQWQGVTCGRRHRRVTMLELESQKLVGSISPHIGNLSFLMVLRLYNNSFTREIPPALGRLHRLKILRLNNNSIAGEIPANISACSKLIFLDFSRNKLAGKIPAELGALSKLQKLHIKSNNLTGAIPPTFGNLSSLQELVASKNSLVGSIPDTLCRLTNLTIIAVGENMLSGIIPPSLFNHSSIMVIDLGTNQIQGTLPSGLGNTLPNLQFFSIFDNEFTGSFPVSISNASNLVSFQVAFNQLTGKVPTLEKLHGLQRFIIAFNSLGSGEAHDLSFLSSLTNATSLEILELSVNKFGGVLPESISNLSTNLVEFSLSENQISGNIPTGISNLVNLEALYLAVNQLTGVIPPEIGRLQKLQELALLENKFTGTIPSSLGNLTFLTKLSLRVNNLHGSIPSSLGKCQNLELLEVGQNNLSGTIPQEVFSLSSLSFSLDLSQNHFTGSLPMEVGNLKNLGSLDVSENKLSGEIPASLGSCVRLETLILQGNLLQGTIPSSFRFLRGIQFLDLSHNNLSGVIPEYLEGFEFLQKLNLSFNDLEGPVPRKGFFKNSSAISITGNNKLCGGAPELQLPTCNSKGTKKGKSAHSFKLAISISCGLVGLILLFCFSFLCWFMKTKKKPASGSPENSVLKVTYQSLLKATDGFSSANLIGVGSFGSVYKGNFDHDGTAIAVKVLNLSRRGATKSFIAECEALRNIRHRNLVKVLTACSGVDYKGNDFKALVYEFMANGSLEEWLHPIAVEDSAFEECPKLNFLQRINIAIDVACALDYLHHHCQTPIIHCDLKPSNVLLDNEMTARVADFGLARFLTQIIQNSSATQSSSIGVRGSIGYTAPEYGMGSEVSMYGDVYSFGILLLEMFTGKRPTDDLFKDSLNLHNFAKAALPDRVADIADPILLQETEEEHKSRNNIHSKSSNRGDKLEGCLVSILGIGIACSAELARERMNIHDAAAKLNSVRDTVHGTGIHRERRPRHTDQLAGVLFV</sequence>
<keyword evidence="15 22" id="KW-0067">ATP-binding</keyword>
<dbReference type="SUPFAM" id="SSF52058">
    <property type="entry name" value="L domain-like"/>
    <property type="match status" value="2"/>
</dbReference>
<keyword evidence="17 23" id="KW-0472">Membrane</keyword>
<dbReference type="SMART" id="SM00220">
    <property type="entry name" value="S_TKc"/>
    <property type="match status" value="1"/>
</dbReference>
<keyword evidence="19" id="KW-0325">Glycoprotein</keyword>
<evidence type="ECO:0000259" key="24">
    <source>
        <dbReference type="PROSITE" id="PS50011"/>
    </source>
</evidence>
<keyword evidence="11" id="KW-0732">Signal</keyword>
<feature type="transmembrane region" description="Helical" evidence="23">
    <location>
        <begin position="21"/>
        <end position="41"/>
    </location>
</feature>
<comment type="similarity">
    <text evidence="3">Belongs to the protein kinase superfamily. Ser/Thr protein kinase family.</text>
</comment>
<keyword evidence="9" id="KW-0808">Transferase</keyword>
<dbReference type="InterPro" id="IPR032675">
    <property type="entry name" value="LRR_dom_sf"/>
</dbReference>
<dbReference type="Pfam" id="PF00560">
    <property type="entry name" value="LRR_1"/>
    <property type="match status" value="8"/>
</dbReference>
<dbReference type="InterPro" id="IPR051809">
    <property type="entry name" value="Plant_receptor-like_S/T_kinase"/>
</dbReference>
<keyword evidence="7" id="KW-0597">Phosphoprotein</keyword>
<dbReference type="Pfam" id="PF08263">
    <property type="entry name" value="LRRNT_2"/>
    <property type="match status" value="1"/>
</dbReference>
<dbReference type="InterPro" id="IPR001611">
    <property type="entry name" value="Leu-rich_rpt"/>
</dbReference>
<evidence type="ECO:0000256" key="20">
    <source>
        <dbReference type="ARBA" id="ARBA00047899"/>
    </source>
</evidence>
<dbReference type="CDD" id="cd14066">
    <property type="entry name" value="STKc_IRAK"/>
    <property type="match status" value="1"/>
</dbReference>
<dbReference type="InterPro" id="IPR013210">
    <property type="entry name" value="LRR_N_plant-typ"/>
</dbReference>
<accession>A0A5J5AW38</accession>
<dbReference type="GO" id="GO:0005524">
    <property type="term" value="F:ATP binding"/>
    <property type="evidence" value="ECO:0007669"/>
    <property type="project" value="UniProtKB-UniRule"/>
</dbReference>
<evidence type="ECO:0000256" key="6">
    <source>
        <dbReference type="ARBA" id="ARBA00022527"/>
    </source>
</evidence>
<feature type="binding site" evidence="22">
    <location>
        <position position="757"/>
    </location>
    <ligand>
        <name>ATP</name>
        <dbReference type="ChEBI" id="CHEBI:30616"/>
    </ligand>
</feature>
<dbReference type="EMBL" id="CM018041">
    <property type="protein sequence ID" value="KAA8534086.1"/>
    <property type="molecule type" value="Genomic_DNA"/>
</dbReference>
<proteinExistence type="inferred from homology"/>
<dbReference type="PROSITE" id="PS50011">
    <property type="entry name" value="PROTEIN_KINASE_DOM"/>
    <property type="match status" value="1"/>
</dbReference>
<dbReference type="GO" id="GO:0006952">
    <property type="term" value="P:defense response"/>
    <property type="evidence" value="ECO:0007669"/>
    <property type="project" value="UniProtKB-ARBA"/>
</dbReference>
<comment type="subcellular location">
    <subcellularLocation>
        <location evidence="1">Cell membrane</location>
        <topology evidence="1">Single-pass membrane protein</topology>
    </subcellularLocation>
    <subcellularLocation>
        <location evidence="2">Membrane</location>
        <topology evidence="2">Single-pass type I membrane protein</topology>
    </subcellularLocation>
</comment>
<dbReference type="FunFam" id="1.10.510.10:FF:000358">
    <property type="entry name" value="Putative leucine-rich repeat receptor-like serine/threonine-protein kinase"/>
    <property type="match status" value="1"/>
</dbReference>
<keyword evidence="5" id="KW-1003">Cell membrane</keyword>
<dbReference type="GO" id="GO:0005886">
    <property type="term" value="C:plasma membrane"/>
    <property type="evidence" value="ECO:0007669"/>
    <property type="project" value="UniProtKB-SubCell"/>
</dbReference>
<evidence type="ECO:0000256" key="21">
    <source>
        <dbReference type="ARBA" id="ARBA00048679"/>
    </source>
</evidence>
<evidence type="ECO:0000256" key="15">
    <source>
        <dbReference type="ARBA" id="ARBA00022840"/>
    </source>
</evidence>
<evidence type="ECO:0000256" key="8">
    <source>
        <dbReference type="ARBA" id="ARBA00022614"/>
    </source>
</evidence>
<evidence type="ECO:0000256" key="2">
    <source>
        <dbReference type="ARBA" id="ARBA00004479"/>
    </source>
</evidence>
<feature type="transmembrane region" description="Helical" evidence="23">
    <location>
        <begin position="674"/>
        <end position="697"/>
    </location>
</feature>
<protein>
    <recommendedName>
        <fullName evidence="4">non-specific serine/threonine protein kinase</fullName>
        <ecNumber evidence="4">2.7.11.1</ecNumber>
    </recommendedName>
</protein>
<evidence type="ECO:0000256" key="16">
    <source>
        <dbReference type="ARBA" id="ARBA00022989"/>
    </source>
</evidence>
<dbReference type="PANTHER" id="PTHR27008">
    <property type="entry name" value="OS04G0122200 PROTEIN"/>
    <property type="match status" value="1"/>
</dbReference>
<keyword evidence="14" id="KW-0418">Kinase</keyword>
<name>A0A5J5AW38_9ASTE</name>
<keyword evidence="16 23" id="KW-1133">Transmembrane helix</keyword>
<dbReference type="EC" id="2.7.11.1" evidence="4"/>
<dbReference type="PROSITE" id="PS00107">
    <property type="entry name" value="PROTEIN_KINASE_ATP"/>
    <property type="match status" value="1"/>
</dbReference>
<evidence type="ECO:0000256" key="18">
    <source>
        <dbReference type="ARBA" id="ARBA00023170"/>
    </source>
</evidence>
<dbReference type="InterPro" id="IPR011009">
    <property type="entry name" value="Kinase-like_dom_sf"/>
</dbReference>
<evidence type="ECO:0000256" key="22">
    <source>
        <dbReference type="PROSITE-ProRule" id="PRU10141"/>
    </source>
</evidence>
<evidence type="ECO:0000256" key="10">
    <source>
        <dbReference type="ARBA" id="ARBA00022692"/>
    </source>
</evidence>
<keyword evidence="12" id="KW-0677">Repeat</keyword>
<evidence type="ECO:0000256" key="5">
    <source>
        <dbReference type="ARBA" id="ARBA00022475"/>
    </source>
</evidence>
<evidence type="ECO:0000256" key="4">
    <source>
        <dbReference type="ARBA" id="ARBA00012513"/>
    </source>
</evidence>
<dbReference type="AlphaFoldDB" id="A0A5J5AW38"/>
<dbReference type="InterPro" id="IPR008271">
    <property type="entry name" value="Ser/Thr_kinase_AS"/>
</dbReference>
<dbReference type="FunFam" id="3.30.200.20:FF:000432">
    <property type="entry name" value="LRR receptor-like serine/threonine-protein kinase EFR"/>
    <property type="match status" value="1"/>
</dbReference>
<dbReference type="GO" id="GO:0004674">
    <property type="term" value="F:protein serine/threonine kinase activity"/>
    <property type="evidence" value="ECO:0007669"/>
    <property type="project" value="UniProtKB-KW"/>
</dbReference>
<reference evidence="25 26" key="1">
    <citation type="submission" date="2019-09" db="EMBL/GenBank/DDBJ databases">
        <title>A chromosome-level genome assembly of the Chinese tupelo Nyssa sinensis.</title>
        <authorList>
            <person name="Yang X."/>
            <person name="Kang M."/>
            <person name="Yang Y."/>
            <person name="Xiong H."/>
            <person name="Wang M."/>
            <person name="Zhang Z."/>
            <person name="Wang Z."/>
            <person name="Wu H."/>
            <person name="Ma T."/>
            <person name="Liu J."/>
            <person name="Xi Z."/>
        </authorList>
    </citation>
    <scope>NUCLEOTIDE SEQUENCE [LARGE SCALE GENOMIC DNA]</scope>
    <source>
        <strain evidence="25">J267</strain>
        <tissue evidence="25">Leaf</tissue>
    </source>
</reference>
<evidence type="ECO:0000256" key="3">
    <source>
        <dbReference type="ARBA" id="ARBA00008684"/>
    </source>
</evidence>
<dbReference type="Proteomes" id="UP000325577">
    <property type="component" value="Linkage Group LG18"/>
</dbReference>